<dbReference type="Proteomes" id="UP000610966">
    <property type="component" value="Unassembled WGS sequence"/>
</dbReference>
<organism evidence="1 2">
    <name type="scientific">Sphaerimonospora thailandensis</name>
    <dbReference type="NCBI Taxonomy" id="795644"/>
    <lineage>
        <taxon>Bacteria</taxon>
        <taxon>Bacillati</taxon>
        <taxon>Actinomycetota</taxon>
        <taxon>Actinomycetes</taxon>
        <taxon>Streptosporangiales</taxon>
        <taxon>Streptosporangiaceae</taxon>
        <taxon>Sphaerimonospora</taxon>
    </lineage>
</organism>
<reference evidence="1" key="1">
    <citation type="submission" date="2021-01" db="EMBL/GenBank/DDBJ databases">
        <title>Whole genome shotgun sequence of Sphaerimonospora thailandensis NBRC 107569.</title>
        <authorList>
            <person name="Komaki H."/>
            <person name="Tamura T."/>
        </authorList>
    </citation>
    <scope>NUCLEOTIDE SEQUENCE</scope>
    <source>
        <strain evidence="1">NBRC 107569</strain>
    </source>
</reference>
<protein>
    <submittedName>
        <fullName evidence="1">Uncharacterized protein</fullName>
    </submittedName>
</protein>
<gene>
    <name evidence="1" type="ORF">Mth01_26690</name>
</gene>
<accession>A0A8J3R9U7</accession>
<comment type="caution">
    <text evidence="1">The sequence shown here is derived from an EMBL/GenBank/DDBJ whole genome shotgun (WGS) entry which is preliminary data.</text>
</comment>
<evidence type="ECO:0000313" key="1">
    <source>
        <dbReference type="EMBL" id="GIH70416.1"/>
    </source>
</evidence>
<dbReference type="AlphaFoldDB" id="A0A8J3R9U7"/>
<proteinExistence type="predicted"/>
<evidence type="ECO:0000313" key="2">
    <source>
        <dbReference type="Proteomes" id="UP000610966"/>
    </source>
</evidence>
<dbReference type="RefSeq" id="WP_204016138.1">
    <property type="nucleotide sequence ID" value="NZ_BOOG01000022.1"/>
</dbReference>
<dbReference type="EMBL" id="BOOG01000022">
    <property type="protein sequence ID" value="GIH70416.1"/>
    <property type="molecule type" value="Genomic_DNA"/>
</dbReference>
<name>A0A8J3R9U7_9ACTN</name>
<keyword evidence="2" id="KW-1185">Reference proteome</keyword>
<sequence>MKRIPVWAVATIAAPVVVAAVVATTLTLAGSRESSPALAVGTDAASTEVVVGHGRDRTASRTASDWATYADHVVVVTAVQETEKQPSKKEIERGEGMIGRTVTERIDKVLWSAPDAPQPPPGILQMSVPGWVFNNNDGHGKRKFAIADSSRIEVGHTYIRAIEWIDDPCSDDVAKGKWDALGTGSVIPFDQGVLGMGEFEGEGRSAETAKAKLKSVDPQVWTLRDKTLGGNANTLVAELKTAKPRKENVMRRECNPQDQ</sequence>